<name>A0ABQ6P7M9_9SPHN</name>
<evidence type="ECO:0000256" key="6">
    <source>
        <dbReference type="ARBA" id="ARBA00022519"/>
    </source>
</evidence>
<feature type="transmembrane region" description="Helical" evidence="16">
    <location>
        <begin position="47"/>
        <end position="67"/>
    </location>
</feature>
<comment type="similarity">
    <text evidence="3">Belongs to the etk/wzc family.</text>
</comment>
<evidence type="ECO:0000313" key="20">
    <source>
        <dbReference type="Proteomes" id="UP001187221"/>
    </source>
</evidence>
<proteinExistence type="inferred from homology"/>
<dbReference type="Proteomes" id="UP001187221">
    <property type="component" value="Unassembled WGS sequence"/>
</dbReference>
<evidence type="ECO:0000256" key="4">
    <source>
        <dbReference type="ARBA" id="ARBA00011903"/>
    </source>
</evidence>
<keyword evidence="5" id="KW-1003">Cell membrane</keyword>
<evidence type="ECO:0000256" key="11">
    <source>
        <dbReference type="ARBA" id="ARBA00022840"/>
    </source>
</evidence>
<dbReference type="InterPro" id="IPR003856">
    <property type="entry name" value="LPS_length_determ_N"/>
</dbReference>
<dbReference type="InterPro" id="IPR025669">
    <property type="entry name" value="AAA_dom"/>
</dbReference>
<comment type="caution">
    <text evidence="19">The sequence shown here is derived from an EMBL/GenBank/DDBJ whole genome shotgun (WGS) entry which is preliminary data.</text>
</comment>
<evidence type="ECO:0000256" key="16">
    <source>
        <dbReference type="SAM" id="Phobius"/>
    </source>
</evidence>
<dbReference type="InterPro" id="IPR050445">
    <property type="entry name" value="Bact_polysacc_biosynth/exp"/>
</dbReference>
<keyword evidence="14" id="KW-0829">Tyrosine-protein kinase</keyword>
<keyword evidence="8 16" id="KW-0812">Transmembrane</keyword>
<evidence type="ECO:0000256" key="2">
    <source>
        <dbReference type="ARBA" id="ARBA00007316"/>
    </source>
</evidence>
<evidence type="ECO:0000256" key="1">
    <source>
        <dbReference type="ARBA" id="ARBA00004429"/>
    </source>
</evidence>
<feature type="domain" description="AAA" evidence="18">
    <location>
        <begin position="535"/>
        <end position="663"/>
    </location>
</feature>
<evidence type="ECO:0000256" key="12">
    <source>
        <dbReference type="ARBA" id="ARBA00022989"/>
    </source>
</evidence>
<dbReference type="SUPFAM" id="SSF52540">
    <property type="entry name" value="P-loop containing nucleoside triphosphate hydrolases"/>
    <property type="match status" value="1"/>
</dbReference>
<dbReference type="PANTHER" id="PTHR32309:SF13">
    <property type="entry name" value="FERRIC ENTEROBACTIN TRANSPORT PROTEIN FEPE"/>
    <property type="match status" value="1"/>
</dbReference>
<dbReference type="PANTHER" id="PTHR32309">
    <property type="entry name" value="TYROSINE-PROTEIN KINASE"/>
    <property type="match status" value="1"/>
</dbReference>
<evidence type="ECO:0000256" key="3">
    <source>
        <dbReference type="ARBA" id="ARBA00008883"/>
    </source>
</evidence>
<sequence>MVNTAIDFYRAPAGIVPAGVAEPRASSPAATDRIDVRRLIAMFRRRIGVFLGVVGAVLAVGMIITALQPRTYSARAEVTLNSKLQTVAPTSTNDKVEQSAIPSESFVDTQVSVVTSETNTAAVADALGLARDPRFAQAKGSDQGKTAASKESARDAAIAYLRKNVTAQRIGSTYGIAITFESRDPAEAARVANAFAEQYTLGALEQKRSGARDTTAVIASRLEQLRQQALADSAAAQRYRITHNLLSTTQGTLTEQEISSYNQEVTSARAQAAEDTARLQAARAQMQGNGNGGVGEASLSPVIGQMRAQQASLAGEFGALSSRYGPQYPDVLRAKAQLDFLNRQIAAETQRVIASLEAKARVSAQRLASLAGSLDASRGALAQNNAAMVGLQDLEKRAETSNALYESYLNRYKELTAREGTEQPDADMLHRADVPTAPSSPHVAINGILALALGIGLGIAAAFLAEMTFTGLTTGDDIEARLGVRYLGAIPVLQSVSRGTSHSPASALLEDPRSAFAESFRSLRASIAMNTTDARIIAITSALPAEGKTTTAICLARSMASTGDRILLIDGDLRRQGVSRFLRGDEGRPGLVEVLEGSATLDEAMVVDPATGLSILPISTDASDRAELVTGDEMDRLLAAARERFDAVIIDTAPVLPIADARLLLGKADASVFVVRWRRTPEAALRSALRLLPIDRVQLAGVALTRVDMRKQPRFDYGDAAFYRSYEHYYV</sequence>
<protein>
    <recommendedName>
        <fullName evidence="4">non-specific protein-tyrosine kinase</fullName>
        <ecNumber evidence="4">2.7.10.2</ecNumber>
    </recommendedName>
</protein>
<keyword evidence="10" id="KW-0418">Kinase</keyword>
<keyword evidence="11" id="KW-0067">ATP-binding</keyword>
<comment type="similarity">
    <text evidence="2">Belongs to the CpsD/CapB family.</text>
</comment>
<comment type="subcellular location">
    <subcellularLocation>
        <location evidence="1">Cell inner membrane</location>
        <topology evidence="1">Multi-pass membrane protein</topology>
    </subcellularLocation>
</comment>
<evidence type="ECO:0000256" key="15">
    <source>
        <dbReference type="ARBA" id="ARBA00051245"/>
    </source>
</evidence>
<evidence type="ECO:0000256" key="9">
    <source>
        <dbReference type="ARBA" id="ARBA00022741"/>
    </source>
</evidence>
<evidence type="ECO:0000313" key="19">
    <source>
        <dbReference type="EMBL" id="GMM60589.1"/>
    </source>
</evidence>
<evidence type="ECO:0000256" key="14">
    <source>
        <dbReference type="ARBA" id="ARBA00023137"/>
    </source>
</evidence>
<evidence type="ECO:0000259" key="17">
    <source>
        <dbReference type="Pfam" id="PF02706"/>
    </source>
</evidence>
<keyword evidence="9" id="KW-0547">Nucleotide-binding</keyword>
<dbReference type="InterPro" id="IPR027417">
    <property type="entry name" value="P-loop_NTPase"/>
</dbReference>
<dbReference type="CDD" id="cd05387">
    <property type="entry name" value="BY-kinase"/>
    <property type="match status" value="1"/>
</dbReference>
<evidence type="ECO:0000256" key="7">
    <source>
        <dbReference type="ARBA" id="ARBA00022679"/>
    </source>
</evidence>
<keyword evidence="7" id="KW-0808">Transferase</keyword>
<accession>A0ABQ6P7M9</accession>
<evidence type="ECO:0000256" key="5">
    <source>
        <dbReference type="ARBA" id="ARBA00022475"/>
    </source>
</evidence>
<evidence type="ECO:0000256" key="8">
    <source>
        <dbReference type="ARBA" id="ARBA00022692"/>
    </source>
</evidence>
<reference evidence="19 20" key="1">
    <citation type="submission" date="2023-06" db="EMBL/GenBank/DDBJ databases">
        <title>Draft genome sequence of Novosphingobium sp. strain IK01.</title>
        <authorList>
            <person name="Hatamoto M."/>
            <person name="Ikarashi T."/>
            <person name="Yamaguchi T."/>
        </authorList>
    </citation>
    <scope>NUCLEOTIDE SEQUENCE [LARGE SCALE GENOMIC DNA]</scope>
    <source>
        <strain evidence="19 20">IK01</strain>
    </source>
</reference>
<evidence type="ECO:0000256" key="10">
    <source>
        <dbReference type="ARBA" id="ARBA00022777"/>
    </source>
</evidence>
<evidence type="ECO:0000259" key="18">
    <source>
        <dbReference type="Pfam" id="PF13614"/>
    </source>
</evidence>
<feature type="domain" description="Polysaccharide chain length determinant N-terminal" evidence="17">
    <location>
        <begin position="32"/>
        <end position="126"/>
    </location>
</feature>
<evidence type="ECO:0000256" key="13">
    <source>
        <dbReference type="ARBA" id="ARBA00023136"/>
    </source>
</evidence>
<dbReference type="EMBL" id="BTFW01000001">
    <property type="protein sequence ID" value="GMM60589.1"/>
    <property type="molecule type" value="Genomic_DNA"/>
</dbReference>
<keyword evidence="12 16" id="KW-1133">Transmembrane helix</keyword>
<gene>
    <name evidence="19" type="ORF">NUTIK01_13660</name>
</gene>
<dbReference type="Gene3D" id="3.40.50.300">
    <property type="entry name" value="P-loop containing nucleotide triphosphate hydrolases"/>
    <property type="match status" value="1"/>
</dbReference>
<dbReference type="NCBIfam" id="TIGR01007">
    <property type="entry name" value="eps_fam"/>
    <property type="match status" value="1"/>
</dbReference>
<keyword evidence="6" id="KW-0997">Cell inner membrane</keyword>
<dbReference type="Pfam" id="PF02706">
    <property type="entry name" value="Wzz"/>
    <property type="match status" value="1"/>
</dbReference>
<organism evidence="19 20">
    <name type="scientific">Novosphingobium pituita</name>
    <dbReference type="NCBI Taxonomy" id="3056842"/>
    <lineage>
        <taxon>Bacteria</taxon>
        <taxon>Pseudomonadati</taxon>
        <taxon>Pseudomonadota</taxon>
        <taxon>Alphaproteobacteria</taxon>
        <taxon>Sphingomonadales</taxon>
        <taxon>Sphingomonadaceae</taxon>
        <taxon>Novosphingobium</taxon>
    </lineage>
</organism>
<keyword evidence="20" id="KW-1185">Reference proteome</keyword>
<comment type="catalytic activity">
    <reaction evidence="15">
        <text>L-tyrosyl-[protein] + ATP = O-phospho-L-tyrosyl-[protein] + ADP + H(+)</text>
        <dbReference type="Rhea" id="RHEA:10596"/>
        <dbReference type="Rhea" id="RHEA-COMP:10136"/>
        <dbReference type="Rhea" id="RHEA-COMP:20101"/>
        <dbReference type="ChEBI" id="CHEBI:15378"/>
        <dbReference type="ChEBI" id="CHEBI:30616"/>
        <dbReference type="ChEBI" id="CHEBI:46858"/>
        <dbReference type="ChEBI" id="CHEBI:61978"/>
        <dbReference type="ChEBI" id="CHEBI:456216"/>
        <dbReference type="EC" id="2.7.10.2"/>
    </reaction>
</comment>
<keyword evidence="13 16" id="KW-0472">Membrane</keyword>
<dbReference type="EC" id="2.7.10.2" evidence="4"/>
<dbReference type="Pfam" id="PF13614">
    <property type="entry name" value="AAA_31"/>
    <property type="match status" value="1"/>
</dbReference>
<dbReference type="InterPro" id="IPR005702">
    <property type="entry name" value="Wzc-like_C"/>
</dbReference>